<proteinExistence type="inferred from homology"/>
<keyword evidence="3" id="KW-0813">Transport</keyword>
<evidence type="ECO:0000256" key="7">
    <source>
        <dbReference type="ARBA" id="ARBA00022840"/>
    </source>
</evidence>
<protein>
    <submittedName>
        <fullName evidence="10">ABC transporter ATPase</fullName>
    </submittedName>
</protein>
<dbReference type="Pfam" id="PF08352">
    <property type="entry name" value="oligo_HPY"/>
    <property type="match status" value="1"/>
</dbReference>
<keyword evidence="5" id="KW-0997">Cell inner membrane</keyword>
<evidence type="ECO:0000256" key="4">
    <source>
        <dbReference type="ARBA" id="ARBA00022475"/>
    </source>
</evidence>
<feature type="domain" description="ABC transporter" evidence="9">
    <location>
        <begin position="6"/>
        <end position="257"/>
    </location>
</feature>
<keyword evidence="4" id="KW-1003">Cell membrane</keyword>
<dbReference type="GO" id="GO:0005886">
    <property type="term" value="C:plasma membrane"/>
    <property type="evidence" value="ECO:0007669"/>
    <property type="project" value="UniProtKB-SubCell"/>
</dbReference>
<dbReference type="RefSeq" id="WP_006159326.1">
    <property type="nucleotide sequence ID" value="NZ_AHJE01000047.1"/>
</dbReference>
<comment type="similarity">
    <text evidence="2">Belongs to the ABC transporter superfamily.</text>
</comment>
<evidence type="ECO:0000256" key="6">
    <source>
        <dbReference type="ARBA" id="ARBA00022741"/>
    </source>
</evidence>
<dbReference type="InterPro" id="IPR017871">
    <property type="entry name" value="ABC_transporter-like_CS"/>
</dbReference>
<evidence type="ECO:0000256" key="1">
    <source>
        <dbReference type="ARBA" id="ARBA00004417"/>
    </source>
</evidence>
<dbReference type="PROSITE" id="PS00211">
    <property type="entry name" value="ABC_TRANSPORTER_1"/>
    <property type="match status" value="1"/>
</dbReference>
<sequence>MTQPILQVNQLTTRFRTDRGVVTAVDQVSFDVAPGETLAIVGESGSGKSVTALSILGLIPSPAGRIESGEILFDGQDLLKLSPAKMRAIRGNRIAMIFQEPMSSMNPALTVGKQIAEPINLHQGMPWKTALGIAGELLGKVQIPEPQSRLGAYPHQFSGGMRQRAMIAMALACKPQLIIADEPTTALDVTVQAQILDLLKDLASQSDTALVLITHDLGVVARYADRVAVMYGGRVVETATARELYGHPAHPYTRGLMASVPRIDGDTRQPLVPIDGQPPDLTALPPGCAFMPRCKLATEPCGLSRPALRPVRTNHFKACFLHDHDHDHDRN</sequence>
<dbReference type="SMART" id="SM00382">
    <property type="entry name" value="AAA"/>
    <property type="match status" value="1"/>
</dbReference>
<dbReference type="GO" id="GO:0015833">
    <property type="term" value="P:peptide transport"/>
    <property type="evidence" value="ECO:0007669"/>
    <property type="project" value="InterPro"/>
</dbReference>
<evidence type="ECO:0000313" key="10">
    <source>
        <dbReference type="EMBL" id="EHP41525.1"/>
    </source>
</evidence>
<gene>
    <name evidence="10" type="ORF">OR16_19210</name>
</gene>
<dbReference type="InterPro" id="IPR013563">
    <property type="entry name" value="Oligopep_ABC_C"/>
</dbReference>
<dbReference type="OrthoDB" id="9802772at2"/>
<evidence type="ECO:0000256" key="5">
    <source>
        <dbReference type="ARBA" id="ARBA00022519"/>
    </source>
</evidence>
<dbReference type="GO" id="GO:0055085">
    <property type="term" value="P:transmembrane transport"/>
    <property type="evidence" value="ECO:0007669"/>
    <property type="project" value="UniProtKB-ARBA"/>
</dbReference>
<accession>H1S7D1</accession>
<organism evidence="10 11">
    <name type="scientific">Cupriavidus basilensis OR16</name>
    <dbReference type="NCBI Taxonomy" id="1127483"/>
    <lineage>
        <taxon>Bacteria</taxon>
        <taxon>Pseudomonadati</taxon>
        <taxon>Pseudomonadota</taxon>
        <taxon>Betaproteobacteria</taxon>
        <taxon>Burkholderiales</taxon>
        <taxon>Burkholderiaceae</taxon>
        <taxon>Cupriavidus</taxon>
    </lineage>
</organism>
<dbReference type="SUPFAM" id="SSF52540">
    <property type="entry name" value="P-loop containing nucleoside triphosphate hydrolases"/>
    <property type="match status" value="1"/>
</dbReference>
<evidence type="ECO:0000256" key="3">
    <source>
        <dbReference type="ARBA" id="ARBA00022448"/>
    </source>
</evidence>
<dbReference type="Proteomes" id="UP000005808">
    <property type="component" value="Unassembled WGS sequence"/>
</dbReference>
<dbReference type="InterPro" id="IPR027417">
    <property type="entry name" value="P-loop_NTPase"/>
</dbReference>
<dbReference type="EMBL" id="AHJE01000047">
    <property type="protein sequence ID" value="EHP41525.1"/>
    <property type="molecule type" value="Genomic_DNA"/>
</dbReference>
<dbReference type="PANTHER" id="PTHR43297">
    <property type="entry name" value="OLIGOPEPTIDE TRANSPORT ATP-BINDING PROTEIN APPD"/>
    <property type="match status" value="1"/>
</dbReference>
<dbReference type="FunFam" id="3.40.50.300:FF:000016">
    <property type="entry name" value="Oligopeptide ABC transporter ATP-binding component"/>
    <property type="match status" value="1"/>
</dbReference>
<dbReference type="PROSITE" id="PS50893">
    <property type="entry name" value="ABC_TRANSPORTER_2"/>
    <property type="match status" value="1"/>
</dbReference>
<dbReference type="PANTHER" id="PTHR43297:SF2">
    <property type="entry name" value="DIPEPTIDE TRANSPORT ATP-BINDING PROTEIN DPPD"/>
    <property type="match status" value="1"/>
</dbReference>
<dbReference type="PATRIC" id="fig|1127483.3.peg.3850"/>
<dbReference type="GO" id="GO:0016887">
    <property type="term" value="F:ATP hydrolysis activity"/>
    <property type="evidence" value="ECO:0007669"/>
    <property type="project" value="InterPro"/>
</dbReference>
<evidence type="ECO:0000313" key="11">
    <source>
        <dbReference type="Proteomes" id="UP000005808"/>
    </source>
</evidence>
<keyword evidence="6" id="KW-0547">Nucleotide-binding</keyword>
<dbReference type="InterPro" id="IPR003593">
    <property type="entry name" value="AAA+_ATPase"/>
</dbReference>
<dbReference type="CDD" id="cd03257">
    <property type="entry name" value="ABC_NikE_OppD_transporters"/>
    <property type="match status" value="1"/>
</dbReference>
<keyword evidence="8" id="KW-0472">Membrane</keyword>
<reference evidence="10 11" key="1">
    <citation type="journal article" date="2012" name="J. Bacteriol.">
        <title>De Novo Genome Project of Cupriavidus basilensis OR16.</title>
        <authorList>
            <person name="Cserhati M."/>
            <person name="Kriszt B."/>
            <person name="Szoboszlay S."/>
            <person name="Toth A."/>
            <person name="Szabo I."/>
            <person name="Tancsics A."/>
            <person name="Nagy I."/>
            <person name="Horvath B."/>
            <person name="Nagy I."/>
            <person name="Kukolya J."/>
        </authorList>
    </citation>
    <scope>NUCLEOTIDE SEQUENCE [LARGE SCALE GENOMIC DNA]</scope>
    <source>
        <strain evidence="10 11">OR16</strain>
    </source>
</reference>
<comment type="caution">
    <text evidence="10">The sequence shown here is derived from an EMBL/GenBank/DDBJ whole genome shotgun (WGS) entry which is preliminary data.</text>
</comment>
<keyword evidence="7" id="KW-0067">ATP-binding</keyword>
<evidence type="ECO:0000256" key="2">
    <source>
        <dbReference type="ARBA" id="ARBA00005417"/>
    </source>
</evidence>
<evidence type="ECO:0000256" key="8">
    <source>
        <dbReference type="ARBA" id="ARBA00023136"/>
    </source>
</evidence>
<dbReference type="Pfam" id="PF00005">
    <property type="entry name" value="ABC_tran"/>
    <property type="match status" value="1"/>
</dbReference>
<dbReference type="Gene3D" id="3.40.50.300">
    <property type="entry name" value="P-loop containing nucleotide triphosphate hydrolases"/>
    <property type="match status" value="1"/>
</dbReference>
<dbReference type="AlphaFoldDB" id="H1S7D1"/>
<dbReference type="GO" id="GO:0005524">
    <property type="term" value="F:ATP binding"/>
    <property type="evidence" value="ECO:0007669"/>
    <property type="project" value="UniProtKB-KW"/>
</dbReference>
<dbReference type="InterPro" id="IPR050388">
    <property type="entry name" value="ABC_Ni/Peptide_Import"/>
</dbReference>
<name>H1S7D1_9BURK</name>
<dbReference type="NCBIfam" id="TIGR01727">
    <property type="entry name" value="oligo_HPY"/>
    <property type="match status" value="1"/>
</dbReference>
<dbReference type="InterPro" id="IPR003439">
    <property type="entry name" value="ABC_transporter-like_ATP-bd"/>
</dbReference>
<evidence type="ECO:0000259" key="9">
    <source>
        <dbReference type="PROSITE" id="PS50893"/>
    </source>
</evidence>
<comment type="subcellular location">
    <subcellularLocation>
        <location evidence="1">Cell inner membrane</location>
        <topology evidence="1">Peripheral membrane protein</topology>
    </subcellularLocation>
</comment>